<protein>
    <submittedName>
        <fullName evidence="2">Uncharacterized protein</fullName>
    </submittedName>
</protein>
<accession>A0A6A5TNV0</accession>
<feature type="compositionally biased region" description="Basic and acidic residues" evidence="1">
    <location>
        <begin position="1"/>
        <end position="15"/>
    </location>
</feature>
<name>A0A6A5TNV0_9PLEO</name>
<reference evidence="2" key="1">
    <citation type="journal article" date="2020" name="Stud. Mycol.">
        <title>101 Dothideomycetes genomes: a test case for predicting lifestyles and emergence of pathogens.</title>
        <authorList>
            <person name="Haridas S."/>
            <person name="Albert R."/>
            <person name="Binder M."/>
            <person name="Bloem J."/>
            <person name="Labutti K."/>
            <person name="Salamov A."/>
            <person name="Andreopoulos B."/>
            <person name="Baker S."/>
            <person name="Barry K."/>
            <person name="Bills G."/>
            <person name="Bluhm B."/>
            <person name="Cannon C."/>
            <person name="Castanera R."/>
            <person name="Culley D."/>
            <person name="Daum C."/>
            <person name="Ezra D."/>
            <person name="Gonzalez J."/>
            <person name="Henrissat B."/>
            <person name="Kuo A."/>
            <person name="Liang C."/>
            <person name="Lipzen A."/>
            <person name="Lutzoni F."/>
            <person name="Magnuson J."/>
            <person name="Mondo S."/>
            <person name="Nolan M."/>
            <person name="Ohm R."/>
            <person name="Pangilinan J."/>
            <person name="Park H.-J."/>
            <person name="Ramirez L."/>
            <person name="Alfaro M."/>
            <person name="Sun H."/>
            <person name="Tritt A."/>
            <person name="Yoshinaga Y."/>
            <person name="Zwiers L.-H."/>
            <person name="Turgeon B."/>
            <person name="Goodwin S."/>
            <person name="Spatafora J."/>
            <person name="Crous P."/>
            <person name="Grigoriev I."/>
        </authorList>
    </citation>
    <scope>NUCLEOTIDE SEQUENCE</scope>
    <source>
        <strain evidence="2">CBS 675.92</strain>
    </source>
</reference>
<evidence type="ECO:0000313" key="2">
    <source>
        <dbReference type="EMBL" id="KAF1953630.1"/>
    </source>
</evidence>
<organism evidence="2 3">
    <name type="scientific">Byssothecium circinans</name>
    <dbReference type="NCBI Taxonomy" id="147558"/>
    <lineage>
        <taxon>Eukaryota</taxon>
        <taxon>Fungi</taxon>
        <taxon>Dikarya</taxon>
        <taxon>Ascomycota</taxon>
        <taxon>Pezizomycotina</taxon>
        <taxon>Dothideomycetes</taxon>
        <taxon>Pleosporomycetidae</taxon>
        <taxon>Pleosporales</taxon>
        <taxon>Massarineae</taxon>
        <taxon>Massarinaceae</taxon>
        <taxon>Byssothecium</taxon>
    </lineage>
</organism>
<dbReference type="AlphaFoldDB" id="A0A6A5TNV0"/>
<proteinExistence type="predicted"/>
<feature type="region of interest" description="Disordered" evidence="1">
    <location>
        <begin position="1"/>
        <end position="60"/>
    </location>
</feature>
<gene>
    <name evidence="2" type="ORF">CC80DRAFT_494523</name>
</gene>
<evidence type="ECO:0000313" key="3">
    <source>
        <dbReference type="Proteomes" id="UP000800035"/>
    </source>
</evidence>
<dbReference type="Proteomes" id="UP000800035">
    <property type="component" value="Unassembled WGS sequence"/>
</dbReference>
<dbReference type="EMBL" id="ML977003">
    <property type="protein sequence ID" value="KAF1953630.1"/>
    <property type="molecule type" value="Genomic_DNA"/>
</dbReference>
<keyword evidence="3" id="KW-1185">Reference proteome</keyword>
<feature type="compositionally biased region" description="Polar residues" evidence="1">
    <location>
        <begin position="36"/>
        <end position="60"/>
    </location>
</feature>
<evidence type="ECO:0000256" key="1">
    <source>
        <dbReference type="SAM" id="MobiDB-lite"/>
    </source>
</evidence>
<sequence length="60" mass="6722">MADEMKRIHMHEPLYRGRATTTTTTRPSRYRYVLSSHPSPASPQNPQVSPALPATSNTRA</sequence>